<dbReference type="AlphaFoldDB" id="A0A1Y2A8Q5"/>
<dbReference type="EMBL" id="MCFA01000005">
    <property type="protein sequence ID" value="ORY18680.1"/>
    <property type="molecule type" value="Genomic_DNA"/>
</dbReference>
<proteinExistence type="predicted"/>
<feature type="region of interest" description="Disordered" evidence="1">
    <location>
        <begin position="196"/>
        <end position="458"/>
    </location>
</feature>
<keyword evidence="3" id="KW-1185">Reference proteome</keyword>
<feature type="compositionally biased region" description="Polar residues" evidence="1">
    <location>
        <begin position="428"/>
        <end position="437"/>
    </location>
</feature>
<feature type="compositionally biased region" description="Gly residues" evidence="1">
    <location>
        <begin position="404"/>
        <end position="414"/>
    </location>
</feature>
<feature type="region of interest" description="Disordered" evidence="1">
    <location>
        <begin position="486"/>
        <end position="529"/>
    </location>
</feature>
<name>A0A1Y2A8Q5_9PLEO</name>
<dbReference type="Proteomes" id="UP000193144">
    <property type="component" value="Unassembled WGS sequence"/>
</dbReference>
<feature type="compositionally biased region" description="Basic and acidic residues" evidence="1">
    <location>
        <begin position="196"/>
        <end position="210"/>
    </location>
</feature>
<feature type="compositionally biased region" description="Basic and acidic residues" evidence="1">
    <location>
        <begin position="216"/>
        <end position="246"/>
    </location>
</feature>
<gene>
    <name evidence="2" type="ORF">BCR34DRAFT_291672</name>
</gene>
<feature type="compositionally biased region" description="Low complexity" evidence="1">
    <location>
        <begin position="493"/>
        <end position="504"/>
    </location>
</feature>
<feature type="compositionally biased region" description="Pro residues" evidence="1">
    <location>
        <begin position="250"/>
        <end position="265"/>
    </location>
</feature>
<feature type="compositionally biased region" description="Low complexity" evidence="1">
    <location>
        <begin position="418"/>
        <end position="427"/>
    </location>
</feature>
<feature type="compositionally biased region" description="Basic and acidic residues" evidence="1">
    <location>
        <begin position="346"/>
        <end position="357"/>
    </location>
</feature>
<protein>
    <submittedName>
        <fullName evidence="2">Uncharacterized protein</fullName>
    </submittedName>
</protein>
<feature type="compositionally biased region" description="Acidic residues" evidence="1">
    <location>
        <begin position="358"/>
        <end position="370"/>
    </location>
</feature>
<evidence type="ECO:0000313" key="3">
    <source>
        <dbReference type="Proteomes" id="UP000193144"/>
    </source>
</evidence>
<reference evidence="2 3" key="1">
    <citation type="submission" date="2016-07" db="EMBL/GenBank/DDBJ databases">
        <title>Pervasive Adenine N6-methylation of Active Genes in Fungi.</title>
        <authorList>
            <consortium name="DOE Joint Genome Institute"/>
            <person name="Mondo S.J."/>
            <person name="Dannebaum R.O."/>
            <person name="Kuo R.C."/>
            <person name="Labutti K."/>
            <person name="Haridas S."/>
            <person name="Kuo A."/>
            <person name="Salamov A."/>
            <person name="Ahrendt S.R."/>
            <person name="Lipzen A."/>
            <person name="Sullivan W."/>
            <person name="Andreopoulos W.B."/>
            <person name="Clum A."/>
            <person name="Lindquist E."/>
            <person name="Daum C."/>
            <person name="Ramamoorthy G.K."/>
            <person name="Gryganskyi A."/>
            <person name="Culley D."/>
            <person name="Magnuson J.K."/>
            <person name="James T.Y."/>
            <person name="O'Malley M.A."/>
            <person name="Stajich J.E."/>
            <person name="Spatafora J.W."/>
            <person name="Visel A."/>
            <person name="Grigoriev I.V."/>
        </authorList>
    </citation>
    <scope>NUCLEOTIDE SEQUENCE [LARGE SCALE GENOMIC DNA]</scope>
    <source>
        <strain evidence="2 3">CBS 115471</strain>
    </source>
</reference>
<feature type="region of interest" description="Disordered" evidence="1">
    <location>
        <begin position="1"/>
        <end position="53"/>
    </location>
</feature>
<feature type="compositionally biased region" description="Gly residues" evidence="1">
    <location>
        <begin position="385"/>
        <end position="394"/>
    </location>
</feature>
<accession>A0A1Y2A8Q5</accession>
<organism evidence="2 3">
    <name type="scientific">Clohesyomyces aquaticus</name>
    <dbReference type="NCBI Taxonomy" id="1231657"/>
    <lineage>
        <taxon>Eukaryota</taxon>
        <taxon>Fungi</taxon>
        <taxon>Dikarya</taxon>
        <taxon>Ascomycota</taxon>
        <taxon>Pezizomycotina</taxon>
        <taxon>Dothideomycetes</taxon>
        <taxon>Pleosporomycetidae</taxon>
        <taxon>Pleosporales</taxon>
        <taxon>Lindgomycetaceae</taxon>
        <taxon>Clohesyomyces</taxon>
    </lineage>
</organism>
<sequence length="529" mass="58052">MPRRSIPHGSMARASMPISSMLRDETPMDKMPQGSPPQPQTPQDHLPKPPSAQNLDSLMCRTSLCSCPEHIPSEAAIYGLMQHPKLTSLDINAAPILYRHYGIPSSPCNPNERNEMFCLPIPRSERKEMFHQLWRLTRFSKDQRICMLRMLDLKFDDVKEGAKRELGEIQERWIYVTQTTAMERMEREYEERILPRGGARDRTVSPERNRGGGRIEGLKEGEIEKTMARNQERERGRSSESSRRDSAILMPPPPSPPTPARPSRPPSRTRGQVNGTVTETRTKTWVPVEWDPLAPAPPPPNPAYNGNSWADFEAGRLRTKPGQLPVGFSDAYEIPRNVRSEAASESAEKRKLKRLEAEENGEEEEDEEDGDGRKRKGKGKRTCEGEGGMGGPGKQGPPPPPPGAGTGTGGSQGKGKGKAAASTPAASNKRSWTTGSRAGNWKGKARASEQEVASGQVTQPKSLIVALKVAVPSKLYQPRMPGFAPAPAPGPAATPALAPAARTAQSKVIRARKQTKRSEESKQVTGELD</sequence>
<evidence type="ECO:0000313" key="2">
    <source>
        <dbReference type="EMBL" id="ORY18680.1"/>
    </source>
</evidence>
<comment type="caution">
    <text evidence="2">The sequence shown here is derived from an EMBL/GenBank/DDBJ whole genome shotgun (WGS) entry which is preliminary data.</text>
</comment>
<evidence type="ECO:0000256" key="1">
    <source>
        <dbReference type="SAM" id="MobiDB-lite"/>
    </source>
</evidence>